<keyword evidence="2 3" id="KW-0727">SH2 domain</keyword>
<dbReference type="SUPFAM" id="SSF55550">
    <property type="entry name" value="SH2 domain"/>
    <property type="match status" value="1"/>
</dbReference>
<dbReference type="UniPathway" id="UPA00143"/>
<feature type="compositionally biased region" description="Polar residues" evidence="4">
    <location>
        <begin position="11"/>
        <end position="27"/>
    </location>
</feature>
<dbReference type="GO" id="GO:0046935">
    <property type="term" value="F:1-phosphatidylinositol-3-kinase regulator activity"/>
    <property type="evidence" value="ECO:0007669"/>
    <property type="project" value="TreeGrafter"/>
</dbReference>
<dbReference type="SMART" id="SM00252">
    <property type="entry name" value="SH2"/>
    <property type="match status" value="1"/>
</dbReference>
<dbReference type="Gene3D" id="3.30.505.10">
    <property type="entry name" value="SH2 domain"/>
    <property type="match status" value="1"/>
</dbReference>
<evidence type="ECO:0000256" key="3">
    <source>
        <dbReference type="PROSITE-ProRule" id="PRU00191"/>
    </source>
</evidence>
<dbReference type="AlphaFoldDB" id="Q4SZG7"/>
<feature type="domain" description="SH2" evidence="5">
    <location>
        <begin position="108"/>
        <end position="200"/>
    </location>
</feature>
<dbReference type="InterPro" id="IPR000980">
    <property type="entry name" value="SH2"/>
</dbReference>
<gene>
    <name evidence="7" type="ORF">GSTENG00009849001</name>
</gene>
<proteinExistence type="predicted"/>
<evidence type="ECO:0000259" key="5">
    <source>
        <dbReference type="PROSITE" id="PS50001"/>
    </source>
</evidence>
<comment type="pathway">
    <text evidence="1">Protein modification; protein ubiquitination.</text>
</comment>
<dbReference type="HOGENOM" id="CLU_079452_2_0_1"/>
<dbReference type="OrthoDB" id="9937362at2759"/>
<dbReference type="PANTHER" id="PTHR10155:SF4">
    <property type="entry name" value="SUPPRESSOR OF CYTOKINE SIGNALING 1"/>
    <property type="match status" value="1"/>
</dbReference>
<feature type="domain" description="SOCS box" evidence="6">
    <location>
        <begin position="189"/>
        <end position="238"/>
    </location>
</feature>
<evidence type="ECO:0000256" key="2">
    <source>
        <dbReference type="ARBA" id="ARBA00022999"/>
    </source>
</evidence>
<feature type="compositionally biased region" description="Basic and acidic residues" evidence="4">
    <location>
        <begin position="1"/>
        <end position="10"/>
    </location>
</feature>
<dbReference type="GO" id="GO:0046854">
    <property type="term" value="P:phosphatidylinositol phosphate biosynthetic process"/>
    <property type="evidence" value="ECO:0007669"/>
    <property type="project" value="TreeGrafter"/>
</dbReference>
<feature type="region of interest" description="Disordered" evidence="4">
    <location>
        <begin position="1"/>
        <end position="47"/>
    </location>
</feature>
<comment type="caution">
    <text evidence="7">The sequence shown here is derived from an EMBL/GenBank/DDBJ whole genome shotgun (WGS) entry which is preliminary data.</text>
</comment>
<name>Q4SZG7_TETNG</name>
<dbReference type="GO" id="GO:0005942">
    <property type="term" value="C:phosphatidylinositol 3-kinase complex"/>
    <property type="evidence" value="ECO:0007669"/>
    <property type="project" value="TreeGrafter"/>
</dbReference>
<protein>
    <submittedName>
        <fullName evidence="7">(spotted green pufferfish) hypothetical protein</fullName>
    </submittedName>
</protein>
<dbReference type="InterPro" id="IPR036860">
    <property type="entry name" value="SH2_dom_sf"/>
</dbReference>
<dbReference type="EMBL" id="CAAE01011624">
    <property type="protein sequence ID" value="CAF93965.1"/>
    <property type="molecule type" value="Genomic_DNA"/>
</dbReference>
<dbReference type="PROSITE" id="PS50001">
    <property type="entry name" value="SH2"/>
    <property type="match status" value="1"/>
</dbReference>
<reference evidence="7" key="1">
    <citation type="journal article" date="2004" name="Nature">
        <title>Genome duplication in the teleost fish Tetraodon nigroviridis reveals the early vertebrate proto-karyotype.</title>
        <authorList>
            <person name="Jaillon O."/>
            <person name="Aury J.-M."/>
            <person name="Brunet F."/>
            <person name="Petit J.-L."/>
            <person name="Stange-Thomann N."/>
            <person name="Mauceli E."/>
            <person name="Bouneau L."/>
            <person name="Fischer C."/>
            <person name="Ozouf-Costaz C."/>
            <person name="Bernot A."/>
            <person name="Nicaud S."/>
            <person name="Jaffe D."/>
            <person name="Fisher S."/>
            <person name="Lutfalla G."/>
            <person name="Dossat C."/>
            <person name="Segurens B."/>
            <person name="Dasilva C."/>
            <person name="Salanoubat M."/>
            <person name="Levy M."/>
            <person name="Boudet N."/>
            <person name="Castellano S."/>
            <person name="Anthouard V."/>
            <person name="Jubin C."/>
            <person name="Castelli V."/>
            <person name="Katinka M."/>
            <person name="Vacherie B."/>
            <person name="Biemont C."/>
            <person name="Skalli Z."/>
            <person name="Cattolico L."/>
            <person name="Poulain J."/>
            <person name="De Berardinis V."/>
            <person name="Cruaud C."/>
            <person name="Duprat S."/>
            <person name="Brottier P."/>
            <person name="Coutanceau J.-P."/>
            <person name="Gouzy J."/>
            <person name="Parra G."/>
            <person name="Lardier G."/>
            <person name="Chapple C."/>
            <person name="McKernan K.J."/>
            <person name="McEwan P."/>
            <person name="Bosak S."/>
            <person name="Kellis M."/>
            <person name="Volff J.-N."/>
            <person name="Guigo R."/>
            <person name="Zody M.C."/>
            <person name="Mesirov J."/>
            <person name="Lindblad-Toh K."/>
            <person name="Birren B."/>
            <person name="Nusbaum C."/>
            <person name="Kahn D."/>
            <person name="Robinson-Rechavi M."/>
            <person name="Laudet V."/>
            <person name="Schachter V."/>
            <person name="Quetier F."/>
            <person name="Saurin W."/>
            <person name="Scarpelli C."/>
            <person name="Wincker P."/>
            <person name="Lander E.S."/>
            <person name="Weissenbach J."/>
            <person name="Roest Crollius H."/>
        </authorList>
    </citation>
    <scope>NUCLEOTIDE SEQUENCE [LARGE SCALE GENOMIC DNA]</scope>
</reference>
<evidence type="ECO:0000256" key="4">
    <source>
        <dbReference type="SAM" id="MobiDB-lite"/>
    </source>
</evidence>
<evidence type="ECO:0000256" key="1">
    <source>
        <dbReference type="ARBA" id="ARBA00004906"/>
    </source>
</evidence>
<dbReference type="Pfam" id="PF00017">
    <property type="entry name" value="SH2"/>
    <property type="match status" value="1"/>
</dbReference>
<dbReference type="KEGG" id="tng:GSTEN00009849G001"/>
<dbReference type="GO" id="GO:0016567">
    <property type="term" value="P:protein ubiquitination"/>
    <property type="evidence" value="ECO:0007669"/>
    <property type="project" value="UniProtKB-UniPathway"/>
</dbReference>
<dbReference type="PROSITE" id="PS50225">
    <property type="entry name" value="SOCS"/>
    <property type="match status" value="1"/>
</dbReference>
<organism evidence="7">
    <name type="scientific">Tetraodon nigroviridis</name>
    <name type="common">Spotted green pufferfish</name>
    <name type="synonym">Chelonodon nigroviridis</name>
    <dbReference type="NCBI Taxonomy" id="99883"/>
    <lineage>
        <taxon>Eukaryota</taxon>
        <taxon>Metazoa</taxon>
        <taxon>Chordata</taxon>
        <taxon>Craniata</taxon>
        <taxon>Vertebrata</taxon>
        <taxon>Euteleostomi</taxon>
        <taxon>Actinopterygii</taxon>
        <taxon>Neopterygii</taxon>
        <taxon>Teleostei</taxon>
        <taxon>Neoteleostei</taxon>
        <taxon>Acanthomorphata</taxon>
        <taxon>Eupercaria</taxon>
        <taxon>Tetraodontiformes</taxon>
        <taxon>Tetradontoidea</taxon>
        <taxon>Tetraodontidae</taxon>
        <taxon>Tetraodon</taxon>
    </lineage>
</organism>
<sequence>MVKDDLHKTDVTSTKPSGTADAQTQTEAPEEPAGPEQTQTPESRNGAERELDFLQWKKLCFEDEPDTWQKNLYGADADRLPTHLRAFSSLAEYKLVRKTYVQLLHSDYYWRSMTMEEAHRALAHAQLGAFLIRDSGQPDVFFTLSYQSEDGPTSIRIQLNNLLFSLCGSHRTFASLFSLLAYYTRSSCKLTTPYRQQRPERLKQMCRRALIRTHGAENINTIPGLSKLKDYVHAYPYCI</sequence>
<evidence type="ECO:0000259" key="6">
    <source>
        <dbReference type="PROSITE" id="PS50225"/>
    </source>
</evidence>
<dbReference type="PANTHER" id="PTHR10155">
    <property type="entry name" value="PHOSPHATIDYLINOSITOL 3-KINASE REGULATORY SUBUNIT"/>
    <property type="match status" value="1"/>
</dbReference>
<reference evidence="7" key="2">
    <citation type="submission" date="2004-02" db="EMBL/GenBank/DDBJ databases">
        <authorList>
            <consortium name="Genoscope"/>
            <consortium name="Whitehead Institute Centre for Genome Research"/>
        </authorList>
    </citation>
    <scope>NUCLEOTIDE SEQUENCE</scope>
</reference>
<accession>Q4SZG7</accession>
<dbReference type="InterPro" id="IPR001496">
    <property type="entry name" value="SOCS_box"/>
</dbReference>
<evidence type="ECO:0000313" key="7">
    <source>
        <dbReference type="EMBL" id="CAF93965.1"/>
    </source>
</evidence>